<dbReference type="RefSeq" id="WP_249992733.1">
    <property type="nucleotide sequence ID" value="NZ_CP116221.1"/>
</dbReference>
<protein>
    <submittedName>
        <fullName evidence="1">DUF4160 domain-containing protein</fullName>
    </submittedName>
</protein>
<dbReference type="Proteomes" id="UP001202717">
    <property type="component" value="Chromosome"/>
</dbReference>
<accession>A0ABY7RX49</accession>
<evidence type="ECO:0000313" key="2">
    <source>
        <dbReference type="Proteomes" id="UP001202717"/>
    </source>
</evidence>
<proteinExistence type="predicted"/>
<dbReference type="InterPro" id="IPR025427">
    <property type="entry name" value="DUF4160"/>
</dbReference>
<keyword evidence="2" id="KW-1185">Reference proteome</keyword>
<dbReference type="EMBL" id="CP116221">
    <property type="protein sequence ID" value="WCO01721.1"/>
    <property type="molecule type" value="Genomic_DNA"/>
</dbReference>
<gene>
    <name evidence="1" type="ORF">MUN68_016880</name>
</gene>
<reference evidence="1 2" key="1">
    <citation type="submission" date="2023-01" db="EMBL/GenBank/DDBJ databases">
        <title>Psychroserpens ponticola sp. nov., isolated from seawater.</title>
        <authorList>
            <person name="Kristyanto S."/>
            <person name="Jung J."/>
            <person name="Kim J.M."/>
            <person name="Jeon C.O."/>
        </authorList>
    </citation>
    <scope>NUCLEOTIDE SEQUENCE [LARGE SCALE GENOMIC DNA]</scope>
    <source>
        <strain evidence="1 2">MSW6</strain>
    </source>
</reference>
<evidence type="ECO:0000313" key="1">
    <source>
        <dbReference type="EMBL" id="WCO01721.1"/>
    </source>
</evidence>
<organism evidence="1 2">
    <name type="scientific">Psychroserpens ponticola</name>
    <dbReference type="NCBI Taxonomy" id="2932268"/>
    <lineage>
        <taxon>Bacteria</taxon>
        <taxon>Pseudomonadati</taxon>
        <taxon>Bacteroidota</taxon>
        <taxon>Flavobacteriia</taxon>
        <taxon>Flavobacteriales</taxon>
        <taxon>Flavobacteriaceae</taxon>
        <taxon>Psychroserpens</taxon>
    </lineage>
</organism>
<sequence>MEIFSKILEPILNNYFSSIDFTNTEKERIATVRNMQIIIYSNDHNPPHFHVKSKDGSIDAKFKIEDCSLLTGKISNKEIKKVESFYSDPKTKVIMQKIWNKRIN</sequence>
<name>A0ABY7RX49_9FLAO</name>
<dbReference type="Pfam" id="PF13711">
    <property type="entry name" value="DUF4160"/>
    <property type="match status" value="1"/>
</dbReference>